<keyword evidence="1" id="KW-1133">Transmembrane helix</keyword>
<proteinExistence type="predicted"/>
<name>A0A1M7LFA3_9FLAO</name>
<keyword evidence="1" id="KW-0472">Membrane</keyword>
<dbReference type="AlphaFoldDB" id="A0A1M7LFA3"/>
<keyword evidence="3" id="KW-1185">Reference proteome</keyword>
<gene>
    <name evidence="2" type="ORF">SAMN05443669_10707</name>
</gene>
<evidence type="ECO:0000313" key="2">
    <source>
        <dbReference type="EMBL" id="SHM76648.1"/>
    </source>
</evidence>
<organism evidence="2 3">
    <name type="scientific">Flavobacterium xanthum</name>
    <dbReference type="NCBI Taxonomy" id="69322"/>
    <lineage>
        <taxon>Bacteria</taxon>
        <taxon>Pseudomonadati</taxon>
        <taxon>Bacteroidota</taxon>
        <taxon>Flavobacteriia</taxon>
        <taxon>Flavobacteriales</taxon>
        <taxon>Flavobacteriaceae</taxon>
        <taxon>Flavobacterium</taxon>
    </lineage>
</organism>
<evidence type="ECO:0000313" key="3">
    <source>
        <dbReference type="Proteomes" id="UP000184260"/>
    </source>
</evidence>
<evidence type="ECO:0000256" key="1">
    <source>
        <dbReference type="SAM" id="Phobius"/>
    </source>
</evidence>
<dbReference type="STRING" id="69322.SAMN05443669_10707"/>
<feature type="transmembrane region" description="Helical" evidence="1">
    <location>
        <begin position="44"/>
        <end position="67"/>
    </location>
</feature>
<sequence length="80" mass="9113">MTYFYKAFGQNMQRKPSNKFLVSEHHLFLEPVLTVIFLGKSYVLIVNALDAVVANGNLISLLLNGVIKRSQCLRRIFIIS</sequence>
<dbReference type="EMBL" id="FRBU01000070">
    <property type="protein sequence ID" value="SHM76648.1"/>
    <property type="molecule type" value="Genomic_DNA"/>
</dbReference>
<reference evidence="3" key="1">
    <citation type="submission" date="2016-11" db="EMBL/GenBank/DDBJ databases">
        <authorList>
            <person name="Varghese N."/>
            <person name="Submissions S."/>
        </authorList>
    </citation>
    <scope>NUCLEOTIDE SEQUENCE [LARGE SCALE GENOMIC DNA]</scope>
    <source>
        <strain evidence="3">DSM 3661</strain>
    </source>
</reference>
<protein>
    <submittedName>
        <fullName evidence="2">Uncharacterized protein</fullName>
    </submittedName>
</protein>
<feature type="transmembrane region" description="Helical" evidence="1">
    <location>
        <begin position="20"/>
        <end position="38"/>
    </location>
</feature>
<keyword evidence="1" id="KW-0812">Transmembrane</keyword>
<dbReference type="Proteomes" id="UP000184260">
    <property type="component" value="Unassembled WGS sequence"/>
</dbReference>
<accession>A0A1M7LFA3</accession>